<reference evidence="1" key="1">
    <citation type="submission" date="2019-04" db="EMBL/GenBank/DDBJ databases">
        <title>Genome sequencing of Clostridium botulinum Groups I-IV and Clostridium butyricum.</title>
        <authorList>
            <person name="Brunt J."/>
            <person name="Van Vliet A.H.M."/>
            <person name="Stringer S.C."/>
            <person name="Carter A.T."/>
            <person name="Peck M.W."/>
        </authorList>
    </citation>
    <scope>NUCLEOTIDE SEQUENCE</scope>
    <source>
        <strain evidence="1">IFR 16/362</strain>
    </source>
</reference>
<sequence length="148" mass="17147">MLDYRIITKEEYKKIRLNSVSASSICGGMIKEIDKNWDRLREGYNFVIAAGIEGDGMFYSVEYFNEHILNGKDNLKALTLKLKLDTTEFKDKLNKTEEQLTRIKDLKDMLGFDKALNEVKNITINNNIDIKDIMKRCVEAVMSMEPLQ</sequence>
<evidence type="ECO:0000313" key="1">
    <source>
        <dbReference type="EMBL" id="NFU28481.1"/>
    </source>
</evidence>
<name>A0A6G4H4Q8_CLOBO</name>
<accession>A0A6G4H4Q8</accession>
<gene>
    <name evidence="1" type="ORF">FDF81_09785</name>
</gene>
<organism evidence="1">
    <name type="scientific">Clostridium botulinum</name>
    <dbReference type="NCBI Taxonomy" id="1491"/>
    <lineage>
        <taxon>Bacteria</taxon>
        <taxon>Bacillati</taxon>
        <taxon>Bacillota</taxon>
        <taxon>Clostridia</taxon>
        <taxon>Eubacteriales</taxon>
        <taxon>Clostridiaceae</taxon>
        <taxon>Clostridium</taxon>
    </lineage>
</organism>
<protein>
    <submittedName>
        <fullName evidence="1">Uncharacterized protein</fullName>
    </submittedName>
</protein>
<dbReference type="RefSeq" id="WP_154695365.1">
    <property type="nucleotide sequence ID" value="NZ_JACBCC010000003.1"/>
</dbReference>
<dbReference type="AlphaFoldDB" id="A0A6G4H4Q8"/>
<dbReference type="EMBL" id="SXDO01000013">
    <property type="protein sequence ID" value="NFU28481.1"/>
    <property type="molecule type" value="Genomic_DNA"/>
</dbReference>
<comment type="caution">
    <text evidence="1">The sequence shown here is derived from an EMBL/GenBank/DDBJ whole genome shotgun (WGS) entry which is preliminary data.</text>
</comment>
<proteinExistence type="predicted"/>